<protein>
    <recommendedName>
        <fullName evidence="4">Parvulin family peptidyl-prolyl isomerase</fullName>
    </recommendedName>
</protein>
<evidence type="ECO:0000313" key="3">
    <source>
        <dbReference type="Proteomes" id="UP000003332"/>
    </source>
</evidence>
<reference evidence="2 3" key="1">
    <citation type="submission" date="2011-02" db="EMBL/GenBank/DDBJ databases">
        <authorList>
            <person name="Muzny D."/>
            <person name="Qin X."/>
            <person name="Deng J."/>
            <person name="Jiang H."/>
            <person name="Liu Y."/>
            <person name="Qu J."/>
            <person name="Song X.-Z."/>
            <person name="Zhang L."/>
            <person name="Thornton R."/>
            <person name="Coyle M."/>
            <person name="Francisco L."/>
            <person name="Jackson L."/>
            <person name="Javaid M."/>
            <person name="Korchina V."/>
            <person name="Kovar C."/>
            <person name="Mata R."/>
            <person name="Mathew T."/>
            <person name="Ngo R."/>
            <person name="Nguyen L."/>
            <person name="Nguyen N."/>
            <person name="Okwuonu G."/>
            <person name="Ongeri F."/>
            <person name="Pham C."/>
            <person name="Simmons D."/>
            <person name="Wilczek-Boney K."/>
            <person name="Hale W."/>
            <person name="Jakkamsetti A."/>
            <person name="Pham P."/>
            <person name="Ruth R."/>
            <person name="San Lucas F."/>
            <person name="Warren J."/>
            <person name="Zhang J."/>
            <person name="Zhao Z."/>
            <person name="Zhou C."/>
            <person name="Zhu D."/>
            <person name="Lee S."/>
            <person name="Bess C."/>
            <person name="Blankenburg K."/>
            <person name="Forbes L."/>
            <person name="Fu Q."/>
            <person name="Gubbala S."/>
            <person name="Hirani K."/>
            <person name="Jayaseelan J.C."/>
            <person name="Lara F."/>
            <person name="Munidasa M."/>
            <person name="Palculict T."/>
            <person name="Patil S."/>
            <person name="Pu L.-L."/>
            <person name="Saada N."/>
            <person name="Tang L."/>
            <person name="Weissenberger G."/>
            <person name="Zhu Y."/>
            <person name="Hemphill L."/>
            <person name="Shang Y."/>
            <person name="Youmans B."/>
            <person name="Ayvaz T."/>
            <person name="Ross M."/>
            <person name="Santibanez J."/>
            <person name="Aqrawi P."/>
            <person name="Gross S."/>
            <person name="Joshi V."/>
            <person name="Fowler G."/>
            <person name="Nazareth L."/>
            <person name="Reid J."/>
            <person name="Worley K."/>
            <person name="Petrosino J."/>
            <person name="Highlander S."/>
            <person name="Gibbs R."/>
        </authorList>
    </citation>
    <scope>NUCLEOTIDE SEQUENCE [LARGE SCALE GENOMIC DNA]</scope>
    <source>
        <strain evidence="2 3">SK72</strain>
    </source>
</reference>
<dbReference type="Proteomes" id="UP000003332">
    <property type="component" value="Unassembled WGS sequence"/>
</dbReference>
<feature type="region of interest" description="Disordered" evidence="1">
    <location>
        <begin position="201"/>
        <end position="238"/>
    </location>
</feature>
<dbReference type="HOGENOM" id="CLU_100531_0_0_9"/>
<feature type="region of interest" description="Disordered" evidence="1">
    <location>
        <begin position="52"/>
        <end position="74"/>
    </location>
</feature>
<organism evidence="2 3">
    <name type="scientific">Streptococcus sanguinis SK72</name>
    <dbReference type="NCBI Taxonomy" id="888809"/>
    <lineage>
        <taxon>Bacteria</taxon>
        <taxon>Bacillati</taxon>
        <taxon>Bacillota</taxon>
        <taxon>Bacilli</taxon>
        <taxon>Lactobacillales</taxon>
        <taxon>Streptococcaceae</taxon>
        <taxon>Streptococcus</taxon>
    </lineage>
</organism>
<dbReference type="AlphaFoldDB" id="F0I3U5"/>
<dbReference type="PATRIC" id="fig|888809.3.peg.1792"/>
<feature type="compositionally biased region" description="Low complexity" evidence="1">
    <location>
        <begin position="52"/>
        <end position="64"/>
    </location>
</feature>
<feature type="compositionally biased region" description="Polar residues" evidence="1">
    <location>
        <begin position="65"/>
        <end position="74"/>
    </location>
</feature>
<evidence type="ECO:0000256" key="1">
    <source>
        <dbReference type="SAM" id="MobiDB-lite"/>
    </source>
</evidence>
<accession>F0I3U5</accession>
<name>F0I3U5_STRSA</name>
<dbReference type="EMBL" id="AEXV01000011">
    <property type="protein sequence ID" value="EGD28862.1"/>
    <property type="molecule type" value="Genomic_DNA"/>
</dbReference>
<gene>
    <name evidence="2" type="ORF">HMPREF9381_1835</name>
</gene>
<evidence type="ECO:0008006" key="4">
    <source>
        <dbReference type="Google" id="ProtNLM"/>
    </source>
</evidence>
<comment type="caution">
    <text evidence="2">The sequence shown here is derived from an EMBL/GenBank/DDBJ whole genome shotgun (WGS) entry which is preliminary data.</text>
</comment>
<sequence length="238" mass="26696">MPPTIPLRQNKREKGNKMIDKIEVGKMKNLLLLGLAVIIFLIGYGIGGFGKASSSSNKTKATTNQQEQIKTNQKAELSQKQVKEFLVAYFTKKDLEENRERYRPFMTKGLYTSEVNQEDKAVNQAYKGYVVDYVFQSAQIYIDQENLTAIVQVRYSNTLLSKKNNYDKAQTNVANETTLKLTYSKQDGKLLLNSKEQLLLTSNTGTSSSYPDYGALKEDSESSSSSSEEATESSSSQE</sequence>
<proteinExistence type="predicted"/>
<feature type="compositionally biased region" description="Low complexity" evidence="1">
    <location>
        <begin position="222"/>
        <end position="238"/>
    </location>
</feature>
<evidence type="ECO:0000313" key="2">
    <source>
        <dbReference type="EMBL" id="EGD28862.1"/>
    </source>
</evidence>